<dbReference type="InterPro" id="IPR050259">
    <property type="entry name" value="SDR"/>
</dbReference>
<dbReference type="EMBL" id="CP000352">
    <property type="protein sequence ID" value="ABF09403.1"/>
    <property type="molecule type" value="Genomic_DNA"/>
</dbReference>
<name>Q1LKC3_CUPMC</name>
<evidence type="ECO:0000256" key="1">
    <source>
        <dbReference type="ARBA" id="ARBA00006484"/>
    </source>
</evidence>
<keyword evidence="5" id="KW-1185">Reference proteome</keyword>
<dbReference type="EC" id="1.1.1.100" evidence="4"/>
<dbReference type="GO" id="GO:0032787">
    <property type="term" value="P:monocarboxylic acid metabolic process"/>
    <property type="evidence" value="ECO:0007669"/>
    <property type="project" value="UniProtKB-ARBA"/>
</dbReference>
<accession>Q1LKC3</accession>
<comment type="similarity">
    <text evidence="1 2">Belongs to the short-chain dehydrogenases/reductases (SDR) family.</text>
</comment>
<proteinExistence type="inferred from homology"/>
<dbReference type="AlphaFoldDB" id="Q1LKC3"/>
<dbReference type="InterPro" id="IPR036291">
    <property type="entry name" value="NAD(P)-bd_dom_sf"/>
</dbReference>
<dbReference type="KEGG" id="rme:Rmet_2526"/>
<dbReference type="PRINTS" id="PR00080">
    <property type="entry name" value="SDRFAMILY"/>
</dbReference>
<dbReference type="SMART" id="SM00822">
    <property type="entry name" value="PKS_KR"/>
    <property type="match status" value="1"/>
</dbReference>
<keyword evidence="4" id="KW-0560">Oxidoreductase</keyword>
<dbReference type="PANTHER" id="PTHR42879:SF2">
    <property type="entry name" value="3-OXOACYL-[ACYL-CARRIER-PROTEIN] REDUCTASE FABG"/>
    <property type="match status" value="1"/>
</dbReference>
<dbReference type="InterPro" id="IPR020904">
    <property type="entry name" value="Sc_DH/Rdtase_CS"/>
</dbReference>
<dbReference type="PRINTS" id="PR00081">
    <property type="entry name" value="GDHRDH"/>
</dbReference>
<dbReference type="PANTHER" id="PTHR42879">
    <property type="entry name" value="3-OXOACYL-(ACYL-CARRIER-PROTEIN) REDUCTASE"/>
    <property type="match status" value="1"/>
</dbReference>
<dbReference type="SUPFAM" id="SSF51735">
    <property type="entry name" value="NAD(P)-binding Rossmann-fold domains"/>
    <property type="match status" value="1"/>
</dbReference>
<dbReference type="Gene3D" id="3.40.50.720">
    <property type="entry name" value="NAD(P)-binding Rossmann-like Domain"/>
    <property type="match status" value="1"/>
</dbReference>
<organism evidence="4 5">
    <name type="scientific">Cupriavidus metallidurans (strain ATCC 43123 / DSM 2839 / NBRC 102507 / CH34)</name>
    <name type="common">Ralstonia metallidurans</name>
    <dbReference type="NCBI Taxonomy" id="266264"/>
    <lineage>
        <taxon>Bacteria</taxon>
        <taxon>Pseudomonadati</taxon>
        <taxon>Pseudomonadota</taxon>
        <taxon>Betaproteobacteria</taxon>
        <taxon>Burkholderiales</taxon>
        <taxon>Burkholderiaceae</taxon>
        <taxon>Cupriavidus</taxon>
    </lineage>
</organism>
<dbReference type="HOGENOM" id="CLU_010194_1_3_4"/>
<evidence type="ECO:0000313" key="5">
    <source>
        <dbReference type="Proteomes" id="UP000002429"/>
    </source>
</evidence>
<dbReference type="Pfam" id="PF00106">
    <property type="entry name" value="adh_short"/>
    <property type="match status" value="1"/>
</dbReference>
<sequence>MAPASSIERNHAMSKLAGKSAIVTGSGRGIGREVAMKLAAEGARVVVNDLDADPAQEVVELIRANGGEAVACVGSVTAPDFADRLIKTTVDSFKGIDIIVNNAGYTWDNVIQKMTDEQWYAILDCHLTAPFRILRAAQPVISAAAKAEAAEGREVFRKVVNISSGAAGGNAGQSNYSAAKAGILGMTKTLAKEWGRLKVNVNAVAFGLIETRLTQALAADQSKSVSIEGREIKVGVQQAMLDGASRMIPVGRAGRAEEAAGAVYLLCTPESNFLSGQVLYCGGGPGANF</sequence>
<evidence type="ECO:0000259" key="3">
    <source>
        <dbReference type="SMART" id="SM00822"/>
    </source>
</evidence>
<evidence type="ECO:0000256" key="2">
    <source>
        <dbReference type="RuleBase" id="RU000363"/>
    </source>
</evidence>
<reference evidence="5" key="1">
    <citation type="journal article" date="2010" name="PLoS ONE">
        <title>The complete genome sequence of Cupriavidus metallidurans strain CH34, a master survivalist in harsh and anthropogenic environments.</title>
        <authorList>
            <person name="Janssen P.J."/>
            <person name="Van Houdt R."/>
            <person name="Moors H."/>
            <person name="Monsieurs P."/>
            <person name="Morin N."/>
            <person name="Michaux A."/>
            <person name="Benotmane M.A."/>
            <person name="Leys N."/>
            <person name="Vallaeys T."/>
            <person name="Lapidus A."/>
            <person name="Monchy S."/>
            <person name="Medigue C."/>
            <person name="Taghavi S."/>
            <person name="McCorkle S."/>
            <person name="Dunn J."/>
            <person name="van der Lelie D."/>
            <person name="Mergeay M."/>
        </authorList>
    </citation>
    <scope>NUCLEOTIDE SEQUENCE [LARGE SCALE GENOMIC DNA]</scope>
    <source>
        <strain evidence="5">ATCC 43123 / DSM 2839 / NBRC 102507 / CH34</strain>
    </source>
</reference>
<protein>
    <submittedName>
        <fullName evidence="4">3-Oxoacyl-(Acyl-carrier-protein) reductase</fullName>
        <ecNumber evidence="4">1.1.1.100</ecNumber>
    </submittedName>
</protein>
<dbReference type="STRING" id="266264.Rmet_2526"/>
<gene>
    <name evidence="4" type="primary">fabG</name>
    <name evidence="4" type="ordered locus">Rmet_2526</name>
</gene>
<dbReference type="InterPro" id="IPR057326">
    <property type="entry name" value="KR_dom"/>
</dbReference>
<dbReference type="PROSITE" id="PS00061">
    <property type="entry name" value="ADH_SHORT"/>
    <property type="match status" value="1"/>
</dbReference>
<dbReference type="GO" id="GO:0004316">
    <property type="term" value="F:3-oxoacyl-[acyl-carrier-protein] reductase (NADPH) activity"/>
    <property type="evidence" value="ECO:0007669"/>
    <property type="project" value="UniProtKB-EC"/>
</dbReference>
<dbReference type="InterPro" id="IPR002347">
    <property type="entry name" value="SDR_fam"/>
</dbReference>
<feature type="domain" description="Ketoreductase" evidence="3">
    <location>
        <begin position="19"/>
        <end position="200"/>
    </location>
</feature>
<dbReference type="Proteomes" id="UP000002429">
    <property type="component" value="Chromosome"/>
</dbReference>
<dbReference type="eggNOG" id="COG1028">
    <property type="taxonomic scope" value="Bacteria"/>
</dbReference>
<dbReference type="FunFam" id="3.40.50.720:FF:000084">
    <property type="entry name" value="Short-chain dehydrogenase reductase"/>
    <property type="match status" value="1"/>
</dbReference>
<evidence type="ECO:0000313" key="4">
    <source>
        <dbReference type="EMBL" id="ABF09403.1"/>
    </source>
</evidence>